<dbReference type="EMBL" id="PP756679">
    <property type="protein sequence ID" value="XAO37312.1"/>
    <property type="molecule type" value="Genomic_DNA"/>
</dbReference>
<evidence type="ECO:0000313" key="2">
    <source>
        <dbReference type="EMBL" id="XAO37172.1"/>
    </source>
</evidence>
<evidence type="ECO:0000256" key="1">
    <source>
        <dbReference type="SAM" id="Phobius"/>
    </source>
</evidence>
<keyword evidence="1" id="KW-0812">Transmembrane</keyword>
<dbReference type="EMBL" id="PP756681">
    <property type="protein sequence ID" value="XAO37592.1"/>
    <property type="molecule type" value="Genomic_DNA"/>
</dbReference>
<name>A0AAU6W743_9BETA</name>
<feature type="transmembrane region" description="Helical" evidence="1">
    <location>
        <begin position="345"/>
        <end position="365"/>
    </location>
</feature>
<proteinExistence type="predicted"/>
<protein>
    <submittedName>
        <fullName evidence="2">Membrane protein m146</fullName>
    </submittedName>
</protein>
<keyword evidence="1" id="KW-0472">Membrane</keyword>
<sequence length="377" mass="42163">MTTPSPIRVRAIAVWCVVSLWVGYVTNAQDVSFVVRSRLLSNSYTFESDISFPYSFPIASLNSRSGKDTTDYVRNITDTNAFDPVLRLHREDLTSIRERLYTQASVSAQHECIGTPDTLECVSSFAKDNKVMISVISIAGVTDGRLISERFEKNPENGDGQSLIDVINVLTGVLRISDYSTVYSRLSSIHRNILNNCVVGILDTKFSAYKRDEMIHLTCTVKISCPLTLNVCFTVNGGSDARADNRAQPTSSGEDVVQSLDDRVFVAYATQQIPKFGHNPVWLSCDVESKVGWKAEYTFSFNRTDIADDNAKQHEMRPTLLRVSQIATRSYYHRSRRSKPFDPRAVIVGIIAGLLFILTVLALIYMQRKSPMPCVCV</sequence>
<dbReference type="EMBL" id="PP756680">
    <property type="protein sequence ID" value="XAO37452.1"/>
    <property type="molecule type" value="Genomic_DNA"/>
</dbReference>
<dbReference type="EMBL" id="PP756678">
    <property type="protein sequence ID" value="XAO37172.1"/>
    <property type="molecule type" value="Genomic_DNA"/>
</dbReference>
<organism evidence="2">
    <name type="scientific">Muromegalovirus muridbeta1</name>
    <dbReference type="NCBI Taxonomy" id="3050323"/>
    <lineage>
        <taxon>Viruses</taxon>
        <taxon>Duplodnaviria</taxon>
        <taxon>Heunggongvirae</taxon>
        <taxon>Peploviricota</taxon>
        <taxon>Herviviricetes</taxon>
        <taxon>Herpesvirales</taxon>
        <taxon>Orthoherpesviridae</taxon>
        <taxon>Betaherpesvirinae</taxon>
        <taxon>Muromegalovirus</taxon>
    </lineage>
</organism>
<accession>A0AAU6W743</accession>
<reference evidence="2" key="1">
    <citation type="submission" date="2024-05" db="EMBL/GenBank/DDBJ databases">
        <title>Fine-tuning the evolutionary stability and environmental longevity of recombinant transmissible vaccines.</title>
        <authorList>
            <person name="Chan B."/>
            <person name="Nuismer S.L."/>
            <person name="Nichols J."/>
            <person name="Davison A.J."/>
            <person name="Alqirbi H."/>
            <person name="Jarvis M.A."/>
            <person name="Redwood A.J."/>
        </authorList>
    </citation>
    <scope>NUCLEOTIDE SEQUENCE</scope>
    <source>
        <strain evidence="2">K181</strain>
    </source>
</reference>
<keyword evidence="1" id="KW-1133">Transmembrane helix</keyword>
<gene>
    <name evidence="2" type="primary">m146</name>
</gene>